<feature type="compositionally biased region" description="Polar residues" evidence="1">
    <location>
        <begin position="28"/>
        <end position="51"/>
    </location>
</feature>
<dbReference type="AlphaFoldDB" id="Q75EK3"/>
<feature type="compositionally biased region" description="Low complexity" evidence="1">
    <location>
        <begin position="86"/>
        <end position="97"/>
    </location>
</feature>
<dbReference type="Proteomes" id="UP000000591">
    <property type="component" value="Chromosome I"/>
</dbReference>
<sequence length="219" mass="22082">MKLYPAAIALFAAYVRAAADDDSDSDSVRPQSRTSASTARNNGQFAVPPSTTITLTRDGTVYTSYAWWLPEASDAYGSDKPLDYATTTDSRGRTTTSPVWWRAGTESAKPSRSASASVASDAESSTGASRSRRQTTSLAGSSAASSGSASARSASSSASSASSASARSASSSSLSDISTTTNGSPSPLRALRALPAGSAHYSAGTLASAICVIAAAALL</sequence>
<dbReference type="KEGG" id="ago:AGOS_AAR076C"/>
<feature type="region of interest" description="Disordered" evidence="1">
    <location>
        <begin position="21"/>
        <end position="51"/>
    </location>
</feature>
<keyword evidence="2" id="KW-0732">Signal</keyword>
<organism evidence="3 4">
    <name type="scientific">Eremothecium gossypii (strain ATCC 10895 / CBS 109.51 / FGSC 9923 / NRRL Y-1056)</name>
    <name type="common">Yeast</name>
    <name type="synonym">Ashbya gossypii</name>
    <dbReference type="NCBI Taxonomy" id="284811"/>
    <lineage>
        <taxon>Eukaryota</taxon>
        <taxon>Fungi</taxon>
        <taxon>Dikarya</taxon>
        <taxon>Ascomycota</taxon>
        <taxon>Saccharomycotina</taxon>
        <taxon>Saccharomycetes</taxon>
        <taxon>Saccharomycetales</taxon>
        <taxon>Saccharomycetaceae</taxon>
        <taxon>Eremothecium</taxon>
    </lineage>
</organism>
<dbReference type="InParanoid" id="Q75EK3"/>
<dbReference type="GeneID" id="4618521"/>
<protein>
    <submittedName>
        <fullName evidence="3">AAR076Cp</fullName>
    </submittedName>
</protein>
<gene>
    <name evidence="3" type="ORF">AGOS_AAR076C</name>
</gene>
<feature type="region of interest" description="Disordered" evidence="1">
    <location>
        <begin position="83"/>
        <end position="162"/>
    </location>
</feature>
<dbReference type="RefSeq" id="NP_982617.1">
    <property type="nucleotide sequence ID" value="NM_207970.1"/>
</dbReference>
<feature type="compositionally biased region" description="Low complexity" evidence="1">
    <location>
        <begin position="107"/>
        <end position="125"/>
    </location>
</feature>
<name>Q75EK3_EREGS</name>
<dbReference type="HOGENOM" id="CLU_1272011_0_0_1"/>
<reference evidence="3 4" key="1">
    <citation type="journal article" date="2004" name="Science">
        <title>The Ashbya gossypii genome as a tool for mapping the ancient Saccharomyces cerevisiae genome.</title>
        <authorList>
            <person name="Dietrich F.S."/>
            <person name="Voegeli S."/>
            <person name="Brachat S."/>
            <person name="Lerch A."/>
            <person name="Gates K."/>
            <person name="Steiner S."/>
            <person name="Mohr C."/>
            <person name="Pohlmann R."/>
            <person name="Luedi P."/>
            <person name="Choi S."/>
            <person name="Wing R.A."/>
            <person name="Flavier A."/>
            <person name="Gaffney T.D."/>
            <person name="Philippsen P."/>
        </authorList>
    </citation>
    <scope>NUCLEOTIDE SEQUENCE [LARGE SCALE GENOMIC DNA]</scope>
    <source>
        <strain evidence="4">ATCC 10895 / CBS 109.51 / FGSC 9923 / NRRL Y-1056</strain>
    </source>
</reference>
<proteinExistence type="predicted"/>
<feature type="signal peptide" evidence="2">
    <location>
        <begin position="1"/>
        <end position="17"/>
    </location>
</feature>
<evidence type="ECO:0000256" key="2">
    <source>
        <dbReference type="SAM" id="SignalP"/>
    </source>
</evidence>
<evidence type="ECO:0000313" key="3">
    <source>
        <dbReference type="EMBL" id="AAS50441.1"/>
    </source>
</evidence>
<dbReference type="OrthoDB" id="10569994at2759"/>
<evidence type="ECO:0000256" key="1">
    <source>
        <dbReference type="SAM" id="MobiDB-lite"/>
    </source>
</evidence>
<evidence type="ECO:0000313" key="4">
    <source>
        <dbReference type="Proteomes" id="UP000000591"/>
    </source>
</evidence>
<accession>Q75EK3</accession>
<dbReference type="EMBL" id="AE016814">
    <property type="protein sequence ID" value="AAS50441.1"/>
    <property type="molecule type" value="Genomic_DNA"/>
</dbReference>
<feature type="compositionally biased region" description="Low complexity" evidence="1">
    <location>
        <begin position="137"/>
        <end position="162"/>
    </location>
</feature>
<reference evidence="4" key="2">
    <citation type="journal article" date="2013" name="G3 (Bethesda)">
        <title>Genomes of Ashbya fungi isolated from insects reveal four mating-type loci, numerous translocations, lack of transposons, and distinct gene duplications.</title>
        <authorList>
            <person name="Dietrich F.S."/>
            <person name="Voegeli S."/>
            <person name="Kuo S."/>
            <person name="Philippsen P."/>
        </authorList>
    </citation>
    <scope>GENOME REANNOTATION</scope>
    <source>
        <strain evidence="4">ATCC 10895 / CBS 109.51 / FGSC 9923 / NRRL Y-1056</strain>
    </source>
</reference>
<feature type="chain" id="PRO_5004286575" evidence="2">
    <location>
        <begin position="18"/>
        <end position="219"/>
    </location>
</feature>
<keyword evidence="4" id="KW-1185">Reference proteome</keyword>